<name>A0AAN5C7P2_9BILA</name>
<gene>
    <name evidence="2" type="ORF">PMAYCL1PPCAC_04040</name>
</gene>
<organism evidence="2 3">
    <name type="scientific">Pristionchus mayeri</name>
    <dbReference type="NCBI Taxonomy" id="1317129"/>
    <lineage>
        <taxon>Eukaryota</taxon>
        <taxon>Metazoa</taxon>
        <taxon>Ecdysozoa</taxon>
        <taxon>Nematoda</taxon>
        <taxon>Chromadorea</taxon>
        <taxon>Rhabditida</taxon>
        <taxon>Rhabditina</taxon>
        <taxon>Diplogasteromorpha</taxon>
        <taxon>Diplogasteroidea</taxon>
        <taxon>Neodiplogasteridae</taxon>
        <taxon>Pristionchus</taxon>
    </lineage>
</organism>
<evidence type="ECO:0000313" key="2">
    <source>
        <dbReference type="EMBL" id="GMR33845.1"/>
    </source>
</evidence>
<sequence length="150" mass="16279">MVKQYNEGRGTEGNEGKGKARRGERGRKRGEGGSRLRLLCSRCSECSCDVEMGEGAMEGAAVARLSVVLPEDQRGRAARFWLKATARPLHQQPALVSLRQLHAHALQTATAHRSALLPILQLLPHEVALDGRGSRVARLARNAVHLCSIG</sequence>
<evidence type="ECO:0000256" key="1">
    <source>
        <dbReference type="SAM" id="MobiDB-lite"/>
    </source>
</evidence>
<dbReference type="AlphaFoldDB" id="A0AAN5C7P2"/>
<reference evidence="3" key="1">
    <citation type="submission" date="2022-10" db="EMBL/GenBank/DDBJ databases">
        <title>Genome assembly of Pristionchus species.</title>
        <authorList>
            <person name="Yoshida K."/>
            <person name="Sommer R.J."/>
        </authorList>
    </citation>
    <scope>NUCLEOTIDE SEQUENCE [LARGE SCALE GENOMIC DNA]</scope>
    <source>
        <strain evidence="3">RS5460</strain>
    </source>
</reference>
<feature type="region of interest" description="Disordered" evidence="1">
    <location>
        <begin position="1"/>
        <end position="31"/>
    </location>
</feature>
<protein>
    <submittedName>
        <fullName evidence="2">Uncharacterized protein</fullName>
    </submittedName>
</protein>
<comment type="caution">
    <text evidence="2">The sequence shown here is derived from an EMBL/GenBank/DDBJ whole genome shotgun (WGS) entry which is preliminary data.</text>
</comment>
<proteinExistence type="predicted"/>
<accession>A0AAN5C7P2</accession>
<dbReference type="EMBL" id="BTRK01000001">
    <property type="protein sequence ID" value="GMR33845.1"/>
    <property type="molecule type" value="Genomic_DNA"/>
</dbReference>
<dbReference type="Proteomes" id="UP001328107">
    <property type="component" value="Unassembled WGS sequence"/>
</dbReference>
<keyword evidence="3" id="KW-1185">Reference proteome</keyword>
<evidence type="ECO:0000313" key="3">
    <source>
        <dbReference type="Proteomes" id="UP001328107"/>
    </source>
</evidence>
<feature type="compositionally biased region" description="Basic and acidic residues" evidence="1">
    <location>
        <begin position="9"/>
        <end position="31"/>
    </location>
</feature>